<protein>
    <submittedName>
        <fullName evidence="1">Uncharacterized protein</fullName>
    </submittedName>
</protein>
<evidence type="ECO:0000313" key="2">
    <source>
        <dbReference type="Proteomes" id="UP000261380"/>
    </source>
</evidence>
<dbReference type="STRING" id="32473.ENSXCOP00000020570"/>
<sequence>MLSVRLAAALARNLPRRAGFVSTSNLFMFSCVGAKNLHTAQHWLQKTGQCARNLLQVFMNFWLYP</sequence>
<accession>A0A3B5MAI3</accession>
<evidence type="ECO:0000313" key="1">
    <source>
        <dbReference type="Ensembl" id="ENSXCOP00000020570.1"/>
    </source>
</evidence>
<keyword evidence="2" id="KW-1185">Reference proteome</keyword>
<dbReference type="AlphaFoldDB" id="A0A3B5MAI3"/>
<dbReference type="Proteomes" id="UP000261380">
    <property type="component" value="Unplaced"/>
</dbReference>
<dbReference type="Ensembl" id="ENSXCOT00000020820.1">
    <property type="protein sequence ID" value="ENSXCOP00000020570.1"/>
    <property type="gene ID" value="ENSXCOG00000015412.1"/>
</dbReference>
<reference evidence="1" key="2">
    <citation type="submission" date="2025-09" db="UniProtKB">
        <authorList>
            <consortium name="Ensembl"/>
        </authorList>
    </citation>
    <scope>IDENTIFICATION</scope>
</reference>
<dbReference type="PROSITE" id="PS51257">
    <property type="entry name" value="PROKAR_LIPOPROTEIN"/>
    <property type="match status" value="1"/>
</dbReference>
<organism evidence="1 2">
    <name type="scientific">Xiphophorus couchianus</name>
    <name type="common">Monterrey platyfish</name>
    <dbReference type="NCBI Taxonomy" id="32473"/>
    <lineage>
        <taxon>Eukaryota</taxon>
        <taxon>Metazoa</taxon>
        <taxon>Chordata</taxon>
        <taxon>Craniata</taxon>
        <taxon>Vertebrata</taxon>
        <taxon>Euteleostomi</taxon>
        <taxon>Actinopterygii</taxon>
        <taxon>Neopterygii</taxon>
        <taxon>Teleostei</taxon>
        <taxon>Neoteleostei</taxon>
        <taxon>Acanthomorphata</taxon>
        <taxon>Ovalentaria</taxon>
        <taxon>Atherinomorphae</taxon>
        <taxon>Cyprinodontiformes</taxon>
        <taxon>Poeciliidae</taxon>
        <taxon>Poeciliinae</taxon>
        <taxon>Xiphophorus</taxon>
    </lineage>
</organism>
<proteinExistence type="predicted"/>
<name>A0A3B5MAI3_9TELE</name>
<reference evidence="1" key="1">
    <citation type="submission" date="2025-08" db="UniProtKB">
        <authorList>
            <consortium name="Ensembl"/>
        </authorList>
    </citation>
    <scope>IDENTIFICATION</scope>
</reference>